<dbReference type="EMBL" id="CAJNON010000013">
    <property type="protein sequence ID" value="CAF0776086.1"/>
    <property type="molecule type" value="Genomic_DNA"/>
</dbReference>
<name>A0A813R5B4_9BILA</name>
<organism evidence="1 5">
    <name type="scientific">Adineta steineri</name>
    <dbReference type="NCBI Taxonomy" id="433720"/>
    <lineage>
        <taxon>Eukaryota</taxon>
        <taxon>Metazoa</taxon>
        <taxon>Spiralia</taxon>
        <taxon>Gnathifera</taxon>
        <taxon>Rotifera</taxon>
        <taxon>Eurotatoria</taxon>
        <taxon>Bdelloidea</taxon>
        <taxon>Adinetida</taxon>
        <taxon>Adinetidae</taxon>
        <taxon>Adineta</taxon>
    </lineage>
</organism>
<dbReference type="EMBL" id="CAJOAZ010001990">
    <property type="protein sequence ID" value="CAF3881153.1"/>
    <property type="molecule type" value="Genomic_DNA"/>
</dbReference>
<dbReference type="AlphaFoldDB" id="A0A813R5B4"/>
<gene>
    <name evidence="2" type="ORF">JYZ213_LOCUS37013</name>
    <name evidence="3" type="ORF">OKA104_LOCUS12194</name>
    <name evidence="4" type="ORF">OXD698_LOCUS22900</name>
    <name evidence="1" type="ORF">VCS650_LOCUS2656</name>
</gene>
<evidence type="ECO:0000313" key="4">
    <source>
        <dbReference type="EMBL" id="CAF3881153.1"/>
    </source>
</evidence>
<evidence type="ECO:0000313" key="1">
    <source>
        <dbReference type="EMBL" id="CAF0776086.1"/>
    </source>
</evidence>
<evidence type="ECO:0000313" key="2">
    <source>
        <dbReference type="EMBL" id="CAF1387459.1"/>
    </source>
</evidence>
<dbReference type="Proteomes" id="UP000663891">
    <property type="component" value="Unassembled WGS sequence"/>
</dbReference>
<evidence type="ECO:0000313" key="5">
    <source>
        <dbReference type="Proteomes" id="UP000663891"/>
    </source>
</evidence>
<dbReference type="EMBL" id="CAJOAY010000583">
    <property type="protein sequence ID" value="CAF3696650.1"/>
    <property type="molecule type" value="Genomic_DNA"/>
</dbReference>
<dbReference type="OrthoDB" id="10017118at2759"/>
<dbReference type="Proteomes" id="UP000663881">
    <property type="component" value="Unassembled WGS sequence"/>
</dbReference>
<evidence type="ECO:0000313" key="3">
    <source>
        <dbReference type="EMBL" id="CAF3696650.1"/>
    </source>
</evidence>
<dbReference type="Proteomes" id="UP000663845">
    <property type="component" value="Unassembled WGS sequence"/>
</dbReference>
<accession>A0A813R5B4</accession>
<dbReference type="EMBL" id="CAJNOG010000950">
    <property type="protein sequence ID" value="CAF1387459.1"/>
    <property type="molecule type" value="Genomic_DNA"/>
</dbReference>
<protein>
    <submittedName>
        <fullName evidence="1">Uncharacterized protein</fullName>
    </submittedName>
</protein>
<comment type="caution">
    <text evidence="1">The sequence shown here is derived from an EMBL/GenBank/DDBJ whole genome shotgun (WGS) entry which is preliminary data.</text>
</comment>
<sequence>MGNAAAVNNVGGNVLPAIKNFSVTLCEVETSAYHIDSIYVLPILAVLIQHRFEIKPLVGHMFNTKYFCQLREGVQPCSSEILDQAMRNALPDLIRNKTSGFRWTFA</sequence>
<reference evidence="1" key="1">
    <citation type="submission" date="2021-02" db="EMBL/GenBank/DDBJ databases">
        <authorList>
            <person name="Nowell W R."/>
        </authorList>
    </citation>
    <scope>NUCLEOTIDE SEQUENCE</scope>
</reference>
<dbReference type="Proteomes" id="UP000663844">
    <property type="component" value="Unassembled WGS sequence"/>
</dbReference>
<proteinExistence type="predicted"/>